<dbReference type="RefSeq" id="WP_203191611.1">
    <property type="nucleotide sequence ID" value="NZ_CP063362.1"/>
</dbReference>
<dbReference type="GO" id="GO:0005509">
    <property type="term" value="F:calcium ion binding"/>
    <property type="evidence" value="ECO:0007669"/>
    <property type="project" value="InterPro"/>
</dbReference>
<dbReference type="Proteomes" id="UP000596427">
    <property type="component" value="Chromosome"/>
</dbReference>
<keyword evidence="5" id="KW-1185">Reference proteome</keyword>
<protein>
    <recommendedName>
        <fullName evidence="3">EF-hand domain-containing protein</fullName>
    </recommendedName>
</protein>
<feature type="compositionally biased region" description="Pro residues" evidence="1">
    <location>
        <begin position="222"/>
        <end position="236"/>
    </location>
</feature>
<dbReference type="EMBL" id="CP063362">
    <property type="protein sequence ID" value="QRG04732.1"/>
    <property type="molecule type" value="Genomic_DNA"/>
</dbReference>
<feature type="chain" id="PRO_5036833559" description="EF-hand domain-containing protein" evidence="2">
    <location>
        <begin position="21"/>
        <end position="236"/>
    </location>
</feature>
<evidence type="ECO:0000256" key="2">
    <source>
        <dbReference type="SAM" id="SignalP"/>
    </source>
</evidence>
<dbReference type="KEGG" id="xdi:EZH22_16340"/>
<name>A0A974SGV3_9HYPH</name>
<dbReference type="Pfam" id="PF13202">
    <property type="entry name" value="EF-hand_5"/>
    <property type="match status" value="2"/>
</dbReference>
<dbReference type="InterPro" id="IPR011992">
    <property type="entry name" value="EF-hand-dom_pair"/>
</dbReference>
<dbReference type="SUPFAM" id="SSF47473">
    <property type="entry name" value="EF-hand"/>
    <property type="match status" value="1"/>
</dbReference>
<reference evidence="4 5" key="1">
    <citation type="submission" date="2020-10" db="EMBL/GenBank/DDBJ databases">
        <title>Degradation of 1,4-Dioxane by Xanthobacter sp. YN2, via a Novel Group-2 Soluble Di-Iron Monooxygenase.</title>
        <authorList>
            <person name="Ma F."/>
            <person name="Wang Y."/>
            <person name="Yang J."/>
            <person name="Guo H."/>
            <person name="Su D."/>
            <person name="Yu L."/>
        </authorList>
    </citation>
    <scope>NUCLEOTIDE SEQUENCE [LARGE SCALE GENOMIC DNA]</scope>
    <source>
        <strain evidence="4 5">YN2</strain>
    </source>
</reference>
<proteinExistence type="predicted"/>
<organism evidence="4 5">
    <name type="scientific">Xanthobacter dioxanivorans</name>
    <dbReference type="NCBI Taxonomy" id="2528964"/>
    <lineage>
        <taxon>Bacteria</taxon>
        <taxon>Pseudomonadati</taxon>
        <taxon>Pseudomonadota</taxon>
        <taxon>Alphaproteobacteria</taxon>
        <taxon>Hyphomicrobiales</taxon>
        <taxon>Xanthobacteraceae</taxon>
        <taxon>Xanthobacter</taxon>
    </lineage>
</organism>
<feature type="signal peptide" evidence="2">
    <location>
        <begin position="1"/>
        <end position="20"/>
    </location>
</feature>
<dbReference type="PROSITE" id="PS50222">
    <property type="entry name" value="EF_HAND_2"/>
    <property type="match status" value="1"/>
</dbReference>
<evidence type="ECO:0000256" key="1">
    <source>
        <dbReference type="SAM" id="MobiDB-lite"/>
    </source>
</evidence>
<evidence type="ECO:0000313" key="4">
    <source>
        <dbReference type="EMBL" id="QRG04732.1"/>
    </source>
</evidence>
<evidence type="ECO:0000259" key="3">
    <source>
        <dbReference type="PROSITE" id="PS50222"/>
    </source>
</evidence>
<accession>A0A974SGV3</accession>
<dbReference type="AlphaFoldDB" id="A0A974SGV3"/>
<dbReference type="PROSITE" id="PS00018">
    <property type="entry name" value="EF_HAND_1"/>
    <property type="match status" value="1"/>
</dbReference>
<gene>
    <name evidence="4" type="ORF">EZH22_16340</name>
</gene>
<dbReference type="Gene3D" id="1.10.238.10">
    <property type="entry name" value="EF-hand"/>
    <property type="match status" value="2"/>
</dbReference>
<sequence>MPLSSLFLVAALFASAPAGALMFVHTLGTVEWRLVGRFQPGLARKDLAARAGEWFVAFDKNDDGVIDWRDDTIVLELDMASRRAMAIAYFLSLDLDGDKVVTEREARTIAVSQRPTRAGQTYDPDMLFRSAVATYDLDKNGRVSLDEMLAALPAHTPSIRGPKSEAPLTPDDPALQRAGYDALVEALFTSADTDADGVLSGEEANAFRTRHGAAPALVRTPGKPPIPATTPAPPGP</sequence>
<dbReference type="InterPro" id="IPR018247">
    <property type="entry name" value="EF_Hand_1_Ca_BS"/>
</dbReference>
<feature type="domain" description="EF-hand" evidence="3">
    <location>
        <begin position="123"/>
        <end position="158"/>
    </location>
</feature>
<evidence type="ECO:0000313" key="5">
    <source>
        <dbReference type="Proteomes" id="UP000596427"/>
    </source>
</evidence>
<feature type="region of interest" description="Disordered" evidence="1">
    <location>
        <begin position="211"/>
        <end position="236"/>
    </location>
</feature>
<dbReference type="InterPro" id="IPR002048">
    <property type="entry name" value="EF_hand_dom"/>
</dbReference>
<keyword evidence="2" id="KW-0732">Signal</keyword>